<protein>
    <submittedName>
        <fullName evidence="1">Uncharacterized protein</fullName>
    </submittedName>
</protein>
<dbReference type="EMBL" id="BARW01035128">
    <property type="protein sequence ID" value="GAJ17982.1"/>
    <property type="molecule type" value="Genomic_DNA"/>
</dbReference>
<proteinExistence type="predicted"/>
<comment type="caution">
    <text evidence="1">The sequence shown here is derived from an EMBL/GenBank/DDBJ whole genome shotgun (WGS) entry which is preliminary data.</text>
</comment>
<evidence type="ECO:0000313" key="1">
    <source>
        <dbReference type="EMBL" id="GAJ17982.1"/>
    </source>
</evidence>
<accession>X1VHP1</accession>
<sequence length="45" mass="5167">MKKSDKPEEIKEIILESGIKVKPINRIEGPTGKIQVPRPMYSFKI</sequence>
<feature type="non-terminal residue" evidence="1">
    <location>
        <position position="45"/>
    </location>
</feature>
<reference evidence="1" key="1">
    <citation type="journal article" date="2014" name="Front. Microbiol.">
        <title>High frequency of phylogenetically diverse reductive dehalogenase-homologous genes in deep subseafloor sedimentary metagenomes.</title>
        <authorList>
            <person name="Kawai M."/>
            <person name="Futagami T."/>
            <person name="Toyoda A."/>
            <person name="Takaki Y."/>
            <person name="Nishi S."/>
            <person name="Hori S."/>
            <person name="Arai W."/>
            <person name="Tsubouchi T."/>
            <person name="Morono Y."/>
            <person name="Uchiyama I."/>
            <person name="Ito T."/>
            <person name="Fujiyama A."/>
            <person name="Inagaki F."/>
            <person name="Takami H."/>
        </authorList>
    </citation>
    <scope>NUCLEOTIDE SEQUENCE</scope>
    <source>
        <strain evidence="1">Expedition CK06-06</strain>
    </source>
</reference>
<name>X1VHP1_9ZZZZ</name>
<organism evidence="1">
    <name type="scientific">marine sediment metagenome</name>
    <dbReference type="NCBI Taxonomy" id="412755"/>
    <lineage>
        <taxon>unclassified sequences</taxon>
        <taxon>metagenomes</taxon>
        <taxon>ecological metagenomes</taxon>
    </lineage>
</organism>
<dbReference type="AlphaFoldDB" id="X1VHP1"/>
<gene>
    <name evidence="1" type="ORF">S12H4_54872</name>
</gene>